<dbReference type="InterPro" id="IPR022447">
    <property type="entry name" value="Lys_aminomutase-rel"/>
</dbReference>
<dbReference type="CDD" id="cd01335">
    <property type="entry name" value="Radical_SAM"/>
    <property type="match status" value="1"/>
</dbReference>
<evidence type="ECO:0000256" key="11">
    <source>
        <dbReference type="PIRSR" id="PIRSR004911-1"/>
    </source>
</evidence>
<dbReference type="InterPro" id="IPR058240">
    <property type="entry name" value="rSAM_sf"/>
</dbReference>
<gene>
    <name evidence="15" type="ORF">BJ122_10621</name>
</gene>
<evidence type="ECO:0000256" key="4">
    <source>
        <dbReference type="ARBA" id="ARBA00022485"/>
    </source>
</evidence>
<evidence type="ECO:0000313" key="16">
    <source>
        <dbReference type="Proteomes" id="UP000248148"/>
    </source>
</evidence>
<evidence type="ECO:0000256" key="10">
    <source>
        <dbReference type="ARBA" id="ARBA00023235"/>
    </source>
</evidence>
<evidence type="ECO:0000313" key="15">
    <source>
        <dbReference type="EMBL" id="PYF03530.1"/>
    </source>
</evidence>
<dbReference type="GO" id="GO:0016853">
    <property type="term" value="F:isomerase activity"/>
    <property type="evidence" value="ECO:0007669"/>
    <property type="project" value="UniProtKB-KW"/>
</dbReference>
<evidence type="ECO:0000256" key="12">
    <source>
        <dbReference type="PIRSR" id="PIRSR603739-50"/>
    </source>
</evidence>
<feature type="region of interest" description="Disordered" evidence="13">
    <location>
        <begin position="350"/>
        <end position="375"/>
    </location>
</feature>
<evidence type="ECO:0000256" key="9">
    <source>
        <dbReference type="ARBA" id="ARBA00023014"/>
    </source>
</evidence>
<dbReference type="SFLD" id="SFLDS00029">
    <property type="entry name" value="Radical_SAM"/>
    <property type="match status" value="1"/>
</dbReference>
<dbReference type="SUPFAM" id="SSF102114">
    <property type="entry name" value="Radical SAM enzymes"/>
    <property type="match status" value="1"/>
</dbReference>
<dbReference type="Pfam" id="PF04055">
    <property type="entry name" value="Radical_SAM"/>
    <property type="match status" value="1"/>
</dbReference>
<feature type="binding site" evidence="11">
    <location>
        <position position="114"/>
    </location>
    <ligand>
        <name>[4Fe-4S] cluster</name>
        <dbReference type="ChEBI" id="CHEBI:49883"/>
        <note>4Fe-4S-S-AdoMet</note>
    </ligand>
</feature>
<keyword evidence="4 11" id="KW-0004">4Fe-4S</keyword>
<protein>
    <submittedName>
        <fullName evidence="15">L-lysine 2,3-aminomutase</fullName>
    </submittedName>
</protein>
<evidence type="ECO:0000256" key="2">
    <source>
        <dbReference type="ARBA" id="ARBA00001966"/>
    </source>
</evidence>
<evidence type="ECO:0000256" key="8">
    <source>
        <dbReference type="ARBA" id="ARBA00023004"/>
    </source>
</evidence>
<comment type="caution">
    <text evidence="15">The sequence shown here is derived from an EMBL/GenBank/DDBJ whole genome shotgun (WGS) entry which is preliminary data.</text>
</comment>
<comment type="cofactor">
    <cofactor evidence="2">
        <name>[4Fe-4S] cluster</name>
        <dbReference type="ChEBI" id="CHEBI:49883"/>
    </cofactor>
</comment>
<dbReference type="InterPro" id="IPR003739">
    <property type="entry name" value="Lys_aminomutase/Glu_NH3_mut"/>
</dbReference>
<evidence type="ECO:0000256" key="1">
    <source>
        <dbReference type="ARBA" id="ARBA00001933"/>
    </source>
</evidence>
<evidence type="ECO:0000256" key="13">
    <source>
        <dbReference type="SAM" id="MobiDB-lite"/>
    </source>
</evidence>
<comment type="similarity">
    <text evidence="3">Belongs to the radical SAM superfamily. KamA family.</text>
</comment>
<keyword evidence="6 11" id="KW-0479">Metal-binding</keyword>
<dbReference type="EMBL" id="QJTI01000006">
    <property type="protein sequence ID" value="PYF03530.1"/>
    <property type="molecule type" value="Genomic_DNA"/>
</dbReference>
<dbReference type="GO" id="GO:0051539">
    <property type="term" value="F:4 iron, 4 sulfur cluster binding"/>
    <property type="evidence" value="ECO:0007669"/>
    <property type="project" value="UniProtKB-KW"/>
</dbReference>
<dbReference type="Gene3D" id="3.20.20.70">
    <property type="entry name" value="Aldolase class I"/>
    <property type="match status" value="1"/>
</dbReference>
<feature type="modified residue" description="N6-(pyridoxal phosphate)lysine" evidence="12">
    <location>
        <position position="324"/>
    </location>
</feature>
<evidence type="ECO:0000259" key="14">
    <source>
        <dbReference type="PROSITE" id="PS51918"/>
    </source>
</evidence>
<evidence type="ECO:0000256" key="5">
    <source>
        <dbReference type="ARBA" id="ARBA00022691"/>
    </source>
</evidence>
<evidence type="ECO:0000256" key="7">
    <source>
        <dbReference type="ARBA" id="ARBA00022898"/>
    </source>
</evidence>
<evidence type="ECO:0000256" key="3">
    <source>
        <dbReference type="ARBA" id="ARBA00008703"/>
    </source>
</evidence>
<keyword evidence="7 12" id="KW-0663">Pyridoxal phosphate</keyword>
<dbReference type="NCBIfam" id="TIGR00238">
    <property type="entry name" value="KamA family radical SAM protein"/>
    <property type="match status" value="1"/>
</dbReference>
<dbReference type="PANTHER" id="PTHR30538:SF1">
    <property type="entry name" value="L-LYSINE 2,3-AMINOMUTASE"/>
    <property type="match status" value="1"/>
</dbReference>
<dbReference type="NCBIfam" id="TIGR03822">
    <property type="entry name" value="AblA_like_2"/>
    <property type="match status" value="1"/>
</dbReference>
<dbReference type="Proteomes" id="UP000248148">
    <property type="component" value="Unassembled WGS sequence"/>
</dbReference>
<feature type="binding site" evidence="11">
    <location>
        <position position="110"/>
    </location>
    <ligand>
        <name>[4Fe-4S] cluster</name>
        <dbReference type="ChEBI" id="CHEBI:49883"/>
        <note>4Fe-4S-S-AdoMet</note>
    </ligand>
</feature>
<feature type="domain" description="Radical SAM core" evidence="14">
    <location>
        <begin position="94"/>
        <end position="309"/>
    </location>
</feature>
<dbReference type="PANTHER" id="PTHR30538">
    <property type="entry name" value="LYSINE 2,3-AMINOMUTASE-RELATED"/>
    <property type="match status" value="1"/>
</dbReference>
<name>A0A318TIA1_9BRAD</name>
<keyword evidence="10" id="KW-0413">Isomerase</keyword>
<sequence>MTVRRPVPEGATLRSPAELVAHGLAPASDLAVLNQVVSRYAVAVSAAVAELIDPADPNDPIARQYIPSARELEVSAVERSDPIGDHAHSPVAGIVHRHADRALFKLVGVCAVYCRFCFRREMVGPGKDSALSPQAYRAAIDYLACHPEIWEVILTGGDPLMLSPRRLAEVMADLAAIDHVKIVRVHSRVPVADPARISAELVAALQPKGAAVWMAVHANHPRELSASARQACARLVDAGIALVSQSVLLRGVNDDLDTLAALMRAFVECRIKPYYLHHGDLAHGTAHLRTTLAEGRELMRQLRGKLSGLCQPEYVLDIPGGYGKAPVGPDYLHMQDQAGSMRYQVADHGGELHAYPPEPQTQDETGSSEVRSSAA</sequence>
<evidence type="ECO:0000256" key="6">
    <source>
        <dbReference type="ARBA" id="ARBA00022723"/>
    </source>
</evidence>
<feature type="binding site" evidence="11">
    <location>
        <position position="117"/>
    </location>
    <ligand>
        <name>[4Fe-4S] cluster</name>
        <dbReference type="ChEBI" id="CHEBI:49883"/>
        <note>4Fe-4S-S-AdoMet</note>
    </ligand>
</feature>
<dbReference type="RefSeq" id="WP_110780452.1">
    <property type="nucleotide sequence ID" value="NZ_QJTI01000006.1"/>
</dbReference>
<keyword evidence="8" id="KW-0408">Iron</keyword>
<dbReference type="PIRSF" id="PIRSF004911">
    <property type="entry name" value="DUF160"/>
    <property type="match status" value="1"/>
</dbReference>
<dbReference type="PROSITE" id="PS51918">
    <property type="entry name" value="RADICAL_SAM"/>
    <property type="match status" value="1"/>
</dbReference>
<dbReference type="Pfam" id="PF12544">
    <property type="entry name" value="LAM_C"/>
    <property type="match status" value="1"/>
</dbReference>
<dbReference type="AlphaFoldDB" id="A0A318TIA1"/>
<proteinExistence type="inferred from homology"/>
<dbReference type="OrthoDB" id="9768064at2"/>
<accession>A0A318TIA1</accession>
<dbReference type="InterPro" id="IPR007197">
    <property type="entry name" value="rSAM"/>
</dbReference>
<dbReference type="GO" id="GO:0046872">
    <property type="term" value="F:metal ion binding"/>
    <property type="evidence" value="ECO:0007669"/>
    <property type="project" value="UniProtKB-KW"/>
</dbReference>
<keyword evidence="16" id="KW-1185">Reference proteome</keyword>
<dbReference type="InterPro" id="IPR013785">
    <property type="entry name" value="Aldolase_TIM"/>
</dbReference>
<dbReference type="InterPro" id="IPR025895">
    <property type="entry name" value="LAM_C_dom"/>
</dbReference>
<keyword evidence="9 11" id="KW-0411">Iron-sulfur</keyword>
<organism evidence="15 16">
    <name type="scientific">Rhodopseudomonas faecalis</name>
    <dbReference type="NCBI Taxonomy" id="99655"/>
    <lineage>
        <taxon>Bacteria</taxon>
        <taxon>Pseudomonadati</taxon>
        <taxon>Pseudomonadota</taxon>
        <taxon>Alphaproteobacteria</taxon>
        <taxon>Hyphomicrobiales</taxon>
        <taxon>Nitrobacteraceae</taxon>
        <taxon>Rhodopseudomonas</taxon>
    </lineage>
</organism>
<reference evidence="15 16" key="1">
    <citation type="submission" date="2018-06" db="EMBL/GenBank/DDBJ databases">
        <title>Genomic Encyclopedia of Archaeal and Bacterial Type Strains, Phase II (KMG-II): from individual species to whole genera.</title>
        <authorList>
            <person name="Goeker M."/>
        </authorList>
    </citation>
    <scope>NUCLEOTIDE SEQUENCE [LARGE SCALE GENOMIC DNA]</scope>
    <source>
        <strain evidence="15 16">JCM 11668</strain>
    </source>
</reference>
<feature type="compositionally biased region" description="Polar residues" evidence="13">
    <location>
        <begin position="360"/>
        <end position="375"/>
    </location>
</feature>
<keyword evidence="5" id="KW-0949">S-adenosyl-L-methionine</keyword>
<comment type="cofactor">
    <cofactor evidence="1 12">
        <name>pyridoxal 5'-phosphate</name>
        <dbReference type="ChEBI" id="CHEBI:597326"/>
    </cofactor>
</comment>